<proteinExistence type="predicted"/>
<dbReference type="AlphaFoldDB" id="A0A4R7ZII6"/>
<name>A0A4R7ZII6_9ACTN</name>
<feature type="compositionally biased region" description="Polar residues" evidence="1">
    <location>
        <begin position="762"/>
        <end position="816"/>
    </location>
</feature>
<dbReference type="Proteomes" id="UP000295447">
    <property type="component" value="Unassembled WGS sequence"/>
</dbReference>
<dbReference type="RefSeq" id="WP_134120338.1">
    <property type="nucleotide sequence ID" value="NZ_SODF01000002.1"/>
</dbReference>
<feature type="region of interest" description="Disordered" evidence="1">
    <location>
        <begin position="969"/>
        <end position="1010"/>
    </location>
</feature>
<comment type="caution">
    <text evidence="2">The sequence shown here is derived from an EMBL/GenBank/DDBJ whole genome shotgun (WGS) entry which is preliminary data.</text>
</comment>
<feature type="compositionally biased region" description="Basic and acidic residues" evidence="1">
    <location>
        <begin position="1001"/>
        <end position="1010"/>
    </location>
</feature>
<accession>A0A4R7ZII6</accession>
<keyword evidence="3" id="KW-1185">Reference proteome</keyword>
<organism evidence="2 3">
    <name type="scientific">Kribbella kalugense</name>
    <dbReference type="NCBI Taxonomy" id="2512221"/>
    <lineage>
        <taxon>Bacteria</taxon>
        <taxon>Bacillati</taxon>
        <taxon>Actinomycetota</taxon>
        <taxon>Actinomycetes</taxon>
        <taxon>Propionibacteriales</taxon>
        <taxon>Kribbellaceae</taxon>
        <taxon>Kribbella</taxon>
    </lineage>
</organism>
<dbReference type="EMBL" id="SODF01000002">
    <property type="protein sequence ID" value="TDW17212.1"/>
    <property type="molecule type" value="Genomic_DNA"/>
</dbReference>
<protein>
    <submittedName>
        <fullName evidence="2">Uncharacterized protein</fullName>
    </submittedName>
</protein>
<feature type="region of interest" description="Disordered" evidence="1">
    <location>
        <begin position="757"/>
        <end position="816"/>
    </location>
</feature>
<feature type="region of interest" description="Disordered" evidence="1">
    <location>
        <begin position="543"/>
        <end position="585"/>
    </location>
</feature>
<sequence>MQRFLAGWVMVSTESGRLLDHPDELAVDLAEVRHDGNGVYTITTSTNEQLRLIKRVGPLRPGVTLEYSVSPADNAVGPDDLPAAGPAYDRVPTVELTLSERLADDEIGPALARVLAESTAARAPDGDRVFSPGGTPDLDVVQRPADAGLRAELRQRGRLPGQAARIRALALTMGVADGQPNAELLRTLLTEEERQILDRAANGERPLEDRVDRAGYLAKALGGSGVSSVVIGTAAAAFTGNPLVGIGIAVPTIVNATVGSAAERQLDGQKASGRKPAYNAERKQREYDHPGLLGLLDGAERTRPQAVKMPRATAWRNYLVRYIKPTLATAAVAGALTPFGVPALSSAMVIASSALAKSLAERLVDTKKLEFRLRRIDATERLRLSDPELYVNQLATEFSELRARLDRVVASLDPGARPAVPAVPADVPGSPPYQVGLAAQLIENVSGSARRALLGGKSASADPTALQSLLSAAGPGVLGAVTGAMGDKYFLNRDEVARDASKQWSRRHQEAAQAAALDGILGPRLRGFRDLVDRLEELTGVPPDLSTRAADRGLPVVTSPPDQSARAADRGLPVVTSPPAVPRPPARARWSAYAVQAAAGSLGGVAAAVGLDQVFDIPDLSIVLTAAGAAGSMTATPVARYTFRSRELRVHEGLETNKAVRAVNQSELIEQRAIIRYLMTQLSMRADAIIRDASPRPVVELPSSAYTDHVRAAVRRAELDNVPTRQPETSADTDARFVRVQALEQVDHCAAEIDRLTALDGPSTSSPATAPDGSRTSSPTTAPDGSRTSSPATALDGSSTSSPATAPHGSRTSSLTTARDKVRFAIERYESIADSNGLRRAFPDLGAVDPADGRPVVGGTTDQVRAGVDQAVRRLVAEPSGKPLLAERLITLEQLSRAADAVDHHAIHGTDESRAYVQNQFDQTLAEAARLWQEAGVPNGLVLPAVGVAPSAEPAVNEDEKLRQMVDRLLGSAPRPEGGPGVRRTEGCSTARRTEGGPAARRTEDGSRGR</sequence>
<reference evidence="2 3" key="1">
    <citation type="submission" date="2019-03" db="EMBL/GenBank/DDBJ databases">
        <title>Genomic Encyclopedia of Type Strains, Phase III (KMG-III): the genomes of soil and plant-associated and newly described type strains.</title>
        <authorList>
            <person name="Whitman W."/>
        </authorList>
    </citation>
    <scope>NUCLEOTIDE SEQUENCE [LARGE SCALE GENOMIC DNA]</scope>
    <source>
        <strain evidence="2 3">VKM Ac-2570</strain>
    </source>
</reference>
<evidence type="ECO:0000256" key="1">
    <source>
        <dbReference type="SAM" id="MobiDB-lite"/>
    </source>
</evidence>
<evidence type="ECO:0000313" key="3">
    <source>
        <dbReference type="Proteomes" id="UP000295447"/>
    </source>
</evidence>
<dbReference type="OrthoDB" id="3798249at2"/>
<gene>
    <name evidence="2" type="ORF">EV650_3776</name>
</gene>
<evidence type="ECO:0000313" key="2">
    <source>
        <dbReference type="EMBL" id="TDW17212.1"/>
    </source>
</evidence>